<gene>
    <name evidence="1" type="ORF">LOAG_05484</name>
</gene>
<protein>
    <submittedName>
        <fullName evidence="1">Uncharacterized protein</fullName>
    </submittedName>
</protein>
<dbReference type="CTD" id="9942895"/>
<proteinExistence type="predicted"/>
<dbReference type="EMBL" id="JH712094">
    <property type="protein sequence ID" value="EFO22998.1"/>
    <property type="molecule type" value="Genomic_DNA"/>
</dbReference>
<dbReference type="KEGG" id="loa:LOAG_05484"/>
<sequence length="107" mass="12461">MLLCVPSTGCLIEERKNSLAFSCYLLETNRTHHHPNYTYTHTHTYIHTYTYAHTHTHTYTHTHIRTYTPYGDIFISFHSISFCSFDISYLDCNSPVFRLIVAVAANI</sequence>
<organism evidence="1">
    <name type="scientific">Loa loa</name>
    <name type="common">Eye worm</name>
    <name type="synonym">Filaria loa</name>
    <dbReference type="NCBI Taxonomy" id="7209"/>
    <lineage>
        <taxon>Eukaryota</taxon>
        <taxon>Metazoa</taxon>
        <taxon>Ecdysozoa</taxon>
        <taxon>Nematoda</taxon>
        <taxon>Chromadorea</taxon>
        <taxon>Rhabditida</taxon>
        <taxon>Spirurina</taxon>
        <taxon>Spiruromorpha</taxon>
        <taxon>Filarioidea</taxon>
        <taxon>Onchocercidae</taxon>
        <taxon>Loa</taxon>
    </lineage>
</organism>
<dbReference type="InParanoid" id="A0A1S0U1I9"/>
<dbReference type="RefSeq" id="XP_003141069.1">
    <property type="nucleotide sequence ID" value="XM_003141021.1"/>
</dbReference>
<feature type="non-terminal residue" evidence="1">
    <location>
        <position position="107"/>
    </location>
</feature>
<evidence type="ECO:0000313" key="1">
    <source>
        <dbReference type="EMBL" id="EFO22998.1"/>
    </source>
</evidence>
<name>A0A1S0U1I9_LOALO</name>
<reference evidence="1" key="1">
    <citation type="submission" date="2012-04" db="EMBL/GenBank/DDBJ databases">
        <title>The Genome Sequence of Loa loa.</title>
        <authorList>
            <consortium name="The Broad Institute Genome Sequencing Platform"/>
            <consortium name="Broad Institute Genome Sequencing Center for Infectious Disease"/>
            <person name="Nutman T.B."/>
            <person name="Fink D.L."/>
            <person name="Russ C."/>
            <person name="Young S."/>
            <person name="Zeng Q."/>
            <person name="Gargeya S."/>
            <person name="Alvarado L."/>
            <person name="Berlin A."/>
            <person name="Chapman S.B."/>
            <person name="Chen Z."/>
            <person name="Freedman E."/>
            <person name="Gellesch M."/>
            <person name="Goldberg J."/>
            <person name="Griggs A."/>
            <person name="Gujja S."/>
            <person name="Heilman E.R."/>
            <person name="Heiman D."/>
            <person name="Howarth C."/>
            <person name="Mehta T."/>
            <person name="Neiman D."/>
            <person name="Pearson M."/>
            <person name="Roberts A."/>
            <person name="Saif S."/>
            <person name="Shea T."/>
            <person name="Shenoy N."/>
            <person name="Sisk P."/>
            <person name="Stolte C."/>
            <person name="Sykes S."/>
            <person name="White J."/>
            <person name="Yandava C."/>
            <person name="Haas B."/>
            <person name="Henn M.R."/>
            <person name="Nusbaum C."/>
            <person name="Birren B."/>
        </authorList>
    </citation>
    <scope>NUCLEOTIDE SEQUENCE [LARGE SCALE GENOMIC DNA]</scope>
</reference>
<accession>A0A1S0U1I9</accession>
<dbReference type="AlphaFoldDB" id="A0A1S0U1I9"/>
<dbReference type="GeneID" id="9942895"/>